<keyword evidence="7 9" id="KW-0472">Membrane</keyword>
<evidence type="ECO:0000256" key="5">
    <source>
        <dbReference type="ARBA" id="ARBA00023288"/>
    </source>
</evidence>
<accession>A0A9W4NNK5</accession>
<evidence type="ECO:0000256" key="7">
    <source>
        <dbReference type="RuleBase" id="RU361209"/>
    </source>
</evidence>
<dbReference type="GO" id="GO:0031505">
    <property type="term" value="P:fungal-type cell wall organization"/>
    <property type="evidence" value="ECO:0007669"/>
    <property type="project" value="TreeGrafter"/>
</dbReference>
<keyword evidence="9" id="KW-1133">Transmembrane helix</keyword>
<evidence type="ECO:0000256" key="3">
    <source>
        <dbReference type="ARBA" id="ARBA00022729"/>
    </source>
</evidence>
<evidence type="ECO:0000313" key="10">
    <source>
        <dbReference type="EMBL" id="CAG8388053.1"/>
    </source>
</evidence>
<dbReference type="PANTHER" id="PTHR31468:SF8">
    <property type="entry name" value="1,3-BETA-GLUCANOSYLTRANSFERASE GAS2"/>
    <property type="match status" value="1"/>
</dbReference>
<proteinExistence type="inferred from homology"/>
<dbReference type="PANTHER" id="PTHR31468">
    <property type="entry name" value="1,3-BETA-GLUCANOSYLTRANSFERASE GAS1"/>
    <property type="match status" value="1"/>
</dbReference>
<dbReference type="SUPFAM" id="SSF51445">
    <property type="entry name" value="(Trans)glycosidases"/>
    <property type="match status" value="1"/>
</dbReference>
<name>A0A9W4NNK5_9EURO</name>
<comment type="similarity">
    <text evidence="2 7">Belongs to the glycosyl hydrolase 72 family.</text>
</comment>
<keyword evidence="11" id="KW-1185">Reference proteome</keyword>
<gene>
    <name evidence="10" type="ORF">PSALAMII_LOCUS6432</name>
</gene>
<dbReference type="GO" id="GO:0005886">
    <property type="term" value="C:plasma membrane"/>
    <property type="evidence" value="ECO:0007669"/>
    <property type="project" value="UniProtKB-SubCell"/>
</dbReference>
<dbReference type="OrthoDB" id="10044938at2759"/>
<dbReference type="InterPro" id="IPR004886">
    <property type="entry name" value="Glucanosyltransferase"/>
</dbReference>
<comment type="caution">
    <text evidence="10">The sequence shown here is derived from an EMBL/GenBank/DDBJ whole genome shotgun (WGS) entry which is preliminary data.</text>
</comment>
<evidence type="ECO:0000256" key="8">
    <source>
        <dbReference type="SAM" id="MobiDB-lite"/>
    </source>
</evidence>
<sequence>MTQYKRFSAVVDAMAGYNNLLGLLIGDDVIDYSTSGKDDEDTLAPSLKAAVRDMKAYSAARDYRTIPFGYFGNDDATIREALANYLVCGGNSSETIDFYGLNLFSWCGDSSYAKSGYDGTNSRFGALGVPVFLSEDGCNVIRPRKFTDQAVVFGSEMSGNWSGAVIYEWRESEYEYGLANYTSTASASGASTPTLLPDYTNLKSQWASVTSNTHSPTTFSTPSCPSQSSSYWTLDPSVTLPTIAGLNIATVKPTSDSATPTTVSSSNATPEPTQHNETGLSGGSKAGIGVGVGGGVLLIVVVVVLFFYRRRKNGLSNSHDQGSTAELPVSTPTAELPGMGIVAQLPGSGNVAEMNAGDATHVNELQGSDPWNGPHELNDSSVHESSDGQRTSLGTQPASPGMAPARTETRP</sequence>
<evidence type="ECO:0000256" key="2">
    <source>
        <dbReference type="ARBA" id="ARBA00007528"/>
    </source>
</evidence>
<feature type="transmembrane region" description="Helical" evidence="9">
    <location>
        <begin position="286"/>
        <end position="308"/>
    </location>
</feature>
<dbReference type="GO" id="GO:0042124">
    <property type="term" value="F:1,3-beta-glucanosyltransferase activity"/>
    <property type="evidence" value="ECO:0007669"/>
    <property type="project" value="TreeGrafter"/>
</dbReference>
<keyword evidence="7" id="KW-0808">Transferase</keyword>
<evidence type="ECO:0000256" key="1">
    <source>
        <dbReference type="ARBA" id="ARBA00004609"/>
    </source>
</evidence>
<evidence type="ECO:0000256" key="9">
    <source>
        <dbReference type="SAM" id="Phobius"/>
    </source>
</evidence>
<evidence type="ECO:0000313" key="11">
    <source>
        <dbReference type="Proteomes" id="UP001152649"/>
    </source>
</evidence>
<protein>
    <recommendedName>
        <fullName evidence="7">1,3-beta-glucanosyltransferase</fullName>
        <ecNumber evidence="7">2.4.1.-</ecNumber>
    </recommendedName>
</protein>
<feature type="region of interest" description="Disordered" evidence="8">
    <location>
        <begin position="254"/>
        <end position="282"/>
    </location>
</feature>
<comment type="subcellular location">
    <subcellularLocation>
        <location evidence="1 7">Cell membrane</location>
        <topology evidence="1 7">Lipid-anchor</topology>
        <topology evidence="1 7">GPI-anchor</topology>
    </subcellularLocation>
</comment>
<dbReference type="Pfam" id="PF03198">
    <property type="entry name" value="Glyco_hydro_72"/>
    <property type="match status" value="1"/>
</dbReference>
<dbReference type="EC" id="2.4.1.-" evidence="7"/>
<feature type="compositionally biased region" description="Polar residues" evidence="8">
    <location>
        <begin position="254"/>
        <end position="278"/>
    </location>
</feature>
<keyword evidence="7" id="KW-0336">GPI-anchor</keyword>
<dbReference type="Proteomes" id="UP001152649">
    <property type="component" value="Unassembled WGS sequence"/>
</dbReference>
<keyword evidence="4" id="KW-0325">Glycoprotein</keyword>
<evidence type="ECO:0000256" key="4">
    <source>
        <dbReference type="ARBA" id="ARBA00023180"/>
    </source>
</evidence>
<comment type="function">
    <text evidence="6">Splits internally a 1,3-beta-glucan molecule and transfers the newly generated reducing end (the donor) to the non-reducing end of another 1,3-beta-glucan molecule (the acceptor) forming a 1,3-beta linkage, resulting in the elongation of 1,3-beta-glucan chains in the cell wall. Involved in cell wall morphogenesis.</text>
</comment>
<organism evidence="10 11">
    <name type="scientific">Penicillium salamii</name>
    <dbReference type="NCBI Taxonomy" id="1612424"/>
    <lineage>
        <taxon>Eukaryota</taxon>
        <taxon>Fungi</taxon>
        <taxon>Dikarya</taxon>
        <taxon>Ascomycota</taxon>
        <taxon>Pezizomycotina</taxon>
        <taxon>Eurotiomycetes</taxon>
        <taxon>Eurotiomycetidae</taxon>
        <taxon>Eurotiales</taxon>
        <taxon>Aspergillaceae</taxon>
        <taxon>Penicillium</taxon>
    </lineage>
</organism>
<reference evidence="10" key="1">
    <citation type="submission" date="2021-07" db="EMBL/GenBank/DDBJ databases">
        <authorList>
            <person name="Branca A.L. A."/>
        </authorList>
    </citation>
    <scope>NUCLEOTIDE SEQUENCE</scope>
</reference>
<dbReference type="GO" id="GO:0071970">
    <property type="term" value="P:fungal-type cell wall (1-&gt;3)-beta-D-glucan biosynthetic process"/>
    <property type="evidence" value="ECO:0007669"/>
    <property type="project" value="TreeGrafter"/>
</dbReference>
<keyword evidence="5 7" id="KW-0449">Lipoprotein</keyword>
<dbReference type="EMBL" id="CAJVPG010000288">
    <property type="protein sequence ID" value="CAG8388053.1"/>
    <property type="molecule type" value="Genomic_DNA"/>
</dbReference>
<keyword evidence="9" id="KW-0812">Transmembrane</keyword>
<dbReference type="Gene3D" id="3.20.20.80">
    <property type="entry name" value="Glycosidases"/>
    <property type="match status" value="1"/>
</dbReference>
<keyword evidence="3" id="KW-0732">Signal</keyword>
<feature type="compositionally biased region" description="Polar residues" evidence="8">
    <location>
        <begin position="388"/>
        <end position="398"/>
    </location>
</feature>
<feature type="compositionally biased region" description="Basic and acidic residues" evidence="8">
    <location>
        <begin position="376"/>
        <end position="387"/>
    </location>
</feature>
<dbReference type="InterPro" id="IPR017853">
    <property type="entry name" value="GH"/>
</dbReference>
<evidence type="ECO:0000256" key="6">
    <source>
        <dbReference type="ARBA" id="ARBA00025026"/>
    </source>
</evidence>
<feature type="region of interest" description="Disordered" evidence="8">
    <location>
        <begin position="362"/>
        <end position="411"/>
    </location>
</feature>
<dbReference type="GO" id="GO:0098552">
    <property type="term" value="C:side of membrane"/>
    <property type="evidence" value="ECO:0007669"/>
    <property type="project" value="UniProtKB-KW"/>
</dbReference>
<dbReference type="AlphaFoldDB" id="A0A9W4NNK5"/>